<organism evidence="2 3">
    <name type="scientific">Paenibacillus zeirhizosphaerae</name>
    <dbReference type="NCBI Taxonomy" id="2987519"/>
    <lineage>
        <taxon>Bacteria</taxon>
        <taxon>Bacillati</taxon>
        <taxon>Bacillota</taxon>
        <taxon>Bacilli</taxon>
        <taxon>Bacillales</taxon>
        <taxon>Paenibacillaceae</taxon>
        <taxon>Paenibacillus</taxon>
    </lineage>
</organism>
<proteinExistence type="predicted"/>
<feature type="domain" description="IrrE N-terminal-like" evidence="1">
    <location>
        <begin position="22"/>
        <end position="106"/>
    </location>
</feature>
<accession>A0ABT9FWA0</accession>
<dbReference type="RefSeq" id="WP_305756616.1">
    <property type="nucleotide sequence ID" value="NZ_JAPCKK010000031.1"/>
</dbReference>
<gene>
    <name evidence="2" type="ORF">OIN60_19930</name>
</gene>
<name>A0ABT9FWA0_9BACL</name>
<comment type="caution">
    <text evidence="2">The sequence shown here is derived from an EMBL/GenBank/DDBJ whole genome shotgun (WGS) entry which is preliminary data.</text>
</comment>
<reference evidence="2 3" key="1">
    <citation type="submission" date="2022-10" db="EMBL/GenBank/DDBJ databases">
        <title>Paenibacillus description and whole genome data of maize root bacterial community.</title>
        <authorList>
            <person name="Marton D."/>
            <person name="Farkas M."/>
            <person name="Cserhati M."/>
        </authorList>
    </citation>
    <scope>NUCLEOTIDE SEQUENCE [LARGE SCALE GENOMIC DNA]</scope>
    <source>
        <strain evidence="2 3">P96</strain>
    </source>
</reference>
<dbReference type="InterPro" id="IPR010359">
    <property type="entry name" value="IrrE_HExxH"/>
</dbReference>
<dbReference type="Gene3D" id="1.10.10.2910">
    <property type="match status" value="1"/>
</dbReference>
<keyword evidence="3" id="KW-1185">Reference proteome</keyword>
<evidence type="ECO:0000259" key="1">
    <source>
        <dbReference type="Pfam" id="PF06114"/>
    </source>
</evidence>
<dbReference type="Pfam" id="PF06114">
    <property type="entry name" value="Peptidase_M78"/>
    <property type="match status" value="1"/>
</dbReference>
<sequence>MHEMIQKLVKKYRTNCPFDIARSLGIHIRYTDLGKTTKGLYFRKLRRRFIVLHNGLTPEWERYVCAHELGHDRLHKGISRFFLEEHSYFQPGKWERQANQFAVLLLSEGQPLLPGEPLDVYLPRIGLPREASKFWISPTEQKFGYAGFTDID</sequence>
<evidence type="ECO:0000313" key="3">
    <source>
        <dbReference type="Proteomes" id="UP001241848"/>
    </source>
</evidence>
<evidence type="ECO:0000313" key="2">
    <source>
        <dbReference type="EMBL" id="MDP4098998.1"/>
    </source>
</evidence>
<dbReference type="EMBL" id="JAPCKK010000031">
    <property type="protein sequence ID" value="MDP4098998.1"/>
    <property type="molecule type" value="Genomic_DNA"/>
</dbReference>
<dbReference type="Proteomes" id="UP001241848">
    <property type="component" value="Unassembled WGS sequence"/>
</dbReference>
<protein>
    <submittedName>
        <fullName evidence="2">ImmA/IrrE family metallo-endopeptidase</fullName>
    </submittedName>
</protein>